<feature type="region of interest" description="Disordered" evidence="1">
    <location>
        <begin position="34"/>
        <end position="55"/>
    </location>
</feature>
<sequence length="176" mass="20525">MRFHLPIQRRPELRREDNCLSELIEYEGVDNNLGNANENPAINQGSLNQSEHSGSINAGDIQQRYAELVKNFDEAVKTSKKLGVIHHESDNAVVNRLVQLNIEEHNNRFCLKSIKRSAFNIMLLDKDVFHWLQLDLVLNKDKSKKSDKRDASYKVKFSNEDCQENFWFFTLNLHCH</sequence>
<dbReference type="AlphaFoldDB" id="A0AAV6JJT0"/>
<dbReference type="Proteomes" id="UP000823749">
    <property type="component" value="Chromosome 7"/>
</dbReference>
<proteinExistence type="predicted"/>
<reference evidence="2" key="1">
    <citation type="submission" date="2020-08" db="EMBL/GenBank/DDBJ databases">
        <title>Plant Genome Project.</title>
        <authorList>
            <person name="Zhang R.-G."/>
        </authorList>
    </citation>
    <scope>NUCLEOTIDE SEQUENCE</scope>
    <source>
        <strain evidence="2">WSP0</strain>
        <tissue evidence="2">Leaf</tissue>
    </source>
</reference>
<name>A0AAV6JJT0_9ERIC</name>
<gene>
    <name evidence="2" type="ORF">RHGRI_021248</name>
</gene>
<evidence type="ECO:0000313" key="2">
    <source>
        <dbReference type="EMBL" id="KAG5541347.1"/>
    </source>
</evidence>
<comment type="caution">
    <text evidence="2">The sequence shown here is derived from an EMBL/GenBank/DDBJ whole genome shotgun (WGS) entry which is preliminary data.</text>
</comment>
<protein>
    <submittedName>
        <fullName evidence="2">Uncharacterized protein</fullName>
    </submittedName>
</protein>
<evidence type="ECO:0000313" key="3">
    <source>
        <dbReference type="Proteomes" id="UP000823749"/>
    </source>
</evidence>
<dbReference type="EMBL" id="JACTNZ010000007">
    <property type="protein sequence ID" value="KAG5541347.1"/>
    <property type="molecule type" value="Genomic_DNA"/>
</dbReference>
<evidence type="ECO:0000256" key="1">
    <source>
        <dbReference type="SAM" id="MobiDB-lite"/>
    </source>
</evidence>
<organism evidence="2 3">
    <name type="scientific">Rhododendron griersonianum</name>
    <dbReference type="NCBI Taxonomy" id="479676"/>
    <lineage>
        <taxon>Eukaryota</taxon>
        <taxon>Viridiplantae</taxon>
        <taxon>Streptophyta</taxon>
        <taxon>Embryophyta</taxon>
        <taxon>Tracheophyta</taxon>
        <taxon>Spermatophyta</taxon>
        <taxon>Magnoliopsida</taxon>
        <taxon>eudicotyledons</taxon>
        <taxon>Gunneridae</taxon>
        <taxon>Pentapetalae</taxon>
        <taxon>asterids</taxon>
        <taxon>Ericales</taxon>
        <taxon>Ericaceae</taxon>
        <taxon>Ericoideae</taxon>
        <taxon>Rhodoreae</taxon>
        <taxon>Rhododendron</taxon>
    </lineage>
</organism>
<accession>A0AAV6JJT0</accession>
<keyword evidence="3" id="KW-1185">Reference proteome</keyword>